<gene>
    <name evidence="4" type="ORF">SAMN05660831_00910</name>
</gene>
<dbReference type="AlphaFoldDB" id="A0A1I1Q0A7"/>
<dbReference type="InterPro" id="IPR046342">
    <property type="entry name" value="CBS_dom_sf"/>
</dbReference>
<dbReference type="PROSITE" id="PS51371">
    <property type="entry name" value="CBS"/>
    <property type="match status" value="1"/>
</dbReference>
<sequence>MSNHQHREPVRVRAVMKEKVDIVDGMLTVAEALEEMRHTETKSLIVDRRHDDDEYGIVLLADIAKQVLARDRAPERVNVYEVMSKPVLGVDPEMDIRYCARLFERFGLARAPVMEGRRIVGIVSYTDMVLNGLRPGGVNS</sequence>
<evidence type="ECO:0000256" key="1">
    <source>
        <dbReference type="ARBA" id="ARBA00023122"/>
    </source>
</evidence>
<proteinExistence type="predicted"/>
<dbReference type="OrthoDB" id="9771532at2"/>
<keyword evidence="5" id="KW-1185">Reference proteome</keyword>
<dbReference type="Pfam" id="PF00571">
    <property type="entry name" value="CBS"/>
    <property type="match status" value="2"/>
</dbReference>
<dbReference type="CDD" id="cd04630">
    <property type="entry name" value="CBS_pair_bac"/>
    <property type="match status" value="1"/>
</dbReference>
<dbReference type="PANTHER" id="PTHR43080">
    <property type="entry name" value="CBS DOMAIN-CONTAINING PROTEIN CBSX3, MITOCHONDRIAL"/>
    <property type="match status" value="1"/>
</dbReference>
<dbReference type="InterPro" id="IPR051257">
    <property type="entry name" value="Diverse_CBS-Domain"/>
</dbReference>
<dbReference type="SMART" id="SM00116">
    <property type="entry name" value="CBS"/>
    <property type="match status" value="2"/>
</dbReference>
<reference evidence="4 5" key="1">
    <citation type="submission" date="2016-10" db="EMBL/GenBank/DDBJ databases">
        <authorList>
            <person name="de Groot N.N."/>
        </authorList>
    </citation>
    <scope>NUCLEOTIDE SEQUENCE [LARGE SCALE GENOMIC DNA]</scope>
    <source>
        <strain evidence="4 5">HL3</strain>
    </source>
</reference>
<evidence type="ECO:0000256" key="2">
    <source>
        <dbReference type="PROSITE-ProRule" id="PRU00703"/>
    </source>
</evidence>
<dbReference type="InterPro" id="IPR000644">
    <property type="entry name" value="CBS_dom"/>
</dbReference>
<dbReference type="Gene3D" id="3.10.580.10">
    <property type="entry name" value="CBS-domain"/>
    <property type="match status" value="1"/>
</dbReference>
<dbReference type="PANTHER" id="PTHR43080:SF2">
    <property type="entry name" value="CBS DOMAIN-CONTAINING PROTEIN"/>
    <property type="match status" value="1"/>
</dbReference>
<evidence type="ECO:0000313" key="4">
    <source>
        <dbReference type="EMBL" id="SFD15435.1"/>
    </source>
</evidence>
<dbReference type="Proteomes" id="UP000198611">
    <property type="component" value="Unassembled WGS sequence"/>
</dbReference>
<protein>
    <submittedName>
        <fullName evidence="4">CBS domain-containing protein</fullName>
    </submittedName>
</protein>
<organism evidence="4 5">
    <name type="scientific">Thiohalospira halophila DSM 15071</name>
    <dbReference type="NCBI Taxonomy" id="1123397"/>
    <lineage>
        <taxon>Bacteria</taxon>
        <taxon>Pseudomonadati</taxon>
        <taxon>Pseudomonadota</taxon>
        <taxon>Gammaproteobacteria</taxon>
        <taxon>Thiohalospirales</taxon>
        <taxon>Thiohalospiraceae</taxon>
        <taxon>Thiohalospira</taxon>
    </lineage>
</organism>
<name>A0A1I1Q0A7_9GAMM</name>
<dbReference type="STRING" id="1123397.SAMN05660831_00910"/>
<accession>A0A1I1Q0A7</accession>
<evidence type="ECO:0000313" key="5">
    <source>
        <dbReference type="Proteomes" id="UP000198611"/>
    </source>
</evidence>
<dbReference type="EMBL" id="FOMJ01000002">
    <property type="protein sequence ID" value="SFD15435.1"/>
    <property type="molecule type" value="Genomic_DNA"/>
</dbReference>
<dbReference type="SUPFAM" id="SSF54631">
    <property type="entry name" value="CBS-domain pair"/>
    <property type="match status" value="1"/>
</dbReference>
<evidence type="ECO:0000259" key="3">
    <source>
        <dbReference type="PROSITE" id="PS51371"/>
    </source>
</evidence>
<dbReference type="RefSeq" id="WP_093427575.1">
    <property type="nucleotide sequence ID" value="NZ_FOMJ01000002.1"/>
</dbReference>
<feature type="domain" description="CBS" evidence="3">
    <location>
        <begin position="83"/>
        <end position="138"/>
    </location>
</feature>
<keyword evidence="1 2" id="KW-0129">CBS domain</keyword>